<proteinExistence type="predicted"/>
<protein>
    <recommendedName>
        <fullName evidence="3">SWIM-type domain-containing protein</fullName>
    </recommendedName>
</protein>
<dbReference type="STRING" id="44941.A0A397VUU8"/>
<evidence type="ECO:0000313" key="2">
    <source>
        <dbReference type="Proteomes" id="UP000266673"/>
    </source>
</evidence>
<evidence type="ECO:0008006" key="3">
    <source>
        <dbReference type="Google" id="ProtNLM"/>
    </source>
</evidence>
<comment type="caution">
    <text evidence="1">The sequence shown here is derived from an EMBL/GenBank/DDBJ whole genome shotgun (WGS) entry which is preliminary data.</text>
</comment>
<name>A0A397VUU8_9GLOM</name>
<accession>A0A397VUU8</accession>
<organism evidence="1 2">
    <name type="scientific">Gigaspora rosea</name>
    <dbReference type="NCBI Taxonomy" id="44941"/>
    <lineage>
        <taxon>Eukaryota</taxon>
        <taxon>Fungi</taxon>
        <taxon>Fungi incertae sedis</taxon>
        <taxon>Mucoromycota</taxon>
        <taxon>Glomeromycotina</taxon>
        <taxon>Glomeromycetes</taxon>
        <taxon>Diversisporales</taxon>
        <taxon>Gigasporaceae</taxon>
        <taxon>Gigaspora</taxon>
    </lineage>
</organism>
<sequence>MTQLIPQQQRKLHQVLAGIEKANWRKSFKKEWKKLETHVVQNTYFTDVSNWVCGCSSFLTSRFFICKHLVLQKGTVPIKFFDQVHRHHQYPFLSTLDIQVSTSNVKQFISHNDNITNFNVIEDEESVQNSDEIYTRLINTTKMTLEILEDQRNKKNYRWVKNVEKNFRPIEKMADEITSYKRRKTMDRTFKDHTHNTLFFN</sequence>
<dbReference type="AlphaFoldDB" id="A0A397VUU8"/>
<reference evidence="1 2" key="1">
    <citation type="submission" date="2018-06" db="EMBL/GenBank/DDBJ databases">
        <title>Comparative genomics reveals the genomic features of Rhizophagus irregularis, R. cerebriforme, R. diaphanum and Gigaspora rosea, and their symbiotic lifestyle signature.</title>
        <authorList>
            <person name="Morin E."/>
            <person name="San Clemente H."/>
            <person name="Chen E.C.H."/>
            <person name="De La Providencia I."/>
            <person name="Hainaut M."/>
            <person name="Kuo A."/>
            <person name="Kohler A."/>
            <person name="Murat C."/>
            <person name="Tang N."/>
            <person name="Roy S."/>
            <person name="Loubradou J."/>
            <person name="Henrissat B."/>
            <person name="Grigoriev I.V."/>
            <person name="Corradi N."/>
            <person name="Roux C."/>
            <person name="Martin F.M."/>
        </authorList>
    </citation>
    <scope>NUCLEOTIDE SEQUENCE [LARGE SCALE GENOMIC DNA]</scope>
    <source>
        <strain evidence="1 2">DAOM 194757</strain>
    </source>
</reference>
<dbReference type="EMBL" id="QKWP01000202">
    <property type="protein sequence ID" value="RIB24759.1"/>
    <property type="molecule type" value="Genomic_DNA"/>
</dbReference>
<keyword evidence="2" id="KW-1185">Reference proteome</keyword>
<evidence type="ECO:0000313" key="1">
    <source>
        <dbReference type="EMBL" id="RIB24759.1"/>
    </source>
</evidence>
<dbReference type="OrthoDB" id="2312346at2759"/>
<dbReference type="Proteomes" id="UP000266673">
    <property type="component" value="Unassembled WGS sequence"/>
</dbReference>
<gene>
    <name evidence="1" type="ORF">C2G38_2167685</name>
</gene>